<evidence type="ECO:0000259" key="5">
    <source>
        <dbReference type="SMART" id="SM00722"/>
    </source>
</evidence>
<feature type="signal peptide" evidence="4">
    <location>
        <begin position="1"/>
        <end position="20"/>
    </location>
</feature>
<reference evidence="6 7" key="1">
    <citation type="journal article" date="2005" name="Int. J. Syst. Evol. Microbiol.">
        <title>Bacillus litoralis sp. nov., isolated from a tidal flat of the Yellow Sea in Korea.</title>
        <authorList>
            <person name="Yoon J.H."/>
            <person name="Oh T.K."/>
        </authorList>
    </citation>
    <scope>NUCLEOTIDE SEQUENCE [LARGE SCALE GENOMIC DNA]</scope>
    <source>
        <strain evidence="6 7">SW-211</strain>
    </source>
</reference>
<accession>A0A5C6W5M4</accession>
<dbReference type="SMART" id="SM00710">
    <property type="entry name" value="PbH1"/>
    <property type="match status" value="7"/>
</dbReference>
<feature type="chain" id="PRO_5039319147" description="Carbohydrate-binding/sugar hydrolysis domain-containing protein" evidence="4">
    <location>
        <begin position="21"/>
        <end position="466"/>
    </location>
</feature>
<dbReference type="Pfam" id="PF07602">
    <property type="entry name" value="DUF1565"/>
    <property type="match status" value="1"/>
</dbReference>
<proteinExistence type="predicted"/>
<evidence type="ECO:0000256" key="1">
    <source>
        <dbReference type="ARBA" id="ARBA00004613"/>
    </source>
</evidence>
<evidence type="ECO:0000313" key="6">
    <source>
        <dbReference type="EMBL" id="TXC92704.1"/>
    </source>
</evidence>
<comment type="caution">
    <text evidence="6">The sequence shown here is derived from an EMBL/GenBank/DDBJ whole genome shotgun (WGS) entry which is preliminary data.</text>
</comment>
<evidence type="ECO:0000256" key="3">
    <source>
        <dbReference type="ARBA" id="ARBA00022729"/>
    </source>
</evidence>
<evidence type="ECO:0000313" key="7">
    <source>
        <dbReference type="Proteomes" id="UP000321363"/>
    </source>
</evidence>
<gene>
    <name evidence="6" type="ORF">FS935_00390</name>
</gene>
<dbReference type="InterPro" id="IPR052052">
    <property type="entry name" value="Polysaccharide_Lyase_9"/>
</dbReference>
<keyword evidence="7" id="KW-1185">Reference proteome</keyword>
<dbReference type="InterPro" id="IPR006633">
    <property type="entry name" value="Carb-bd_sugar_hydrolysis-dom"/>
</dbReference>
<dbReference type="EMBL" id="VOQF01000001">
    <property type="protein sequence ID" value="TXC92704.1"/>
    <property type="molecule type" value="Genomic_DNA"/>
</dbReference>
<dbReference type="InterPro" id="IPR011459">
    <property type="entry name" value="DUF1565"/>
</dbReference>
<dbReference type="Gene3D" id="2.160.20.10">
    <property type="entry name" value="Single-stranded right-handed beta-helix, Pectin lyase-like"/>
    <property type="match status" value="1"/>
</dbReference>
<dbReference type="AlphaFoldDB" id="A0A5C6W5M4"/>
<dbReference type="OrthoDB" id="9795486at2"/>
<name>A0A5C6W5M4_9BACI</name>
<comment type="subcellular location">
    <subcellularLocation>
        <location evidence="1">Secreted</location>
    </subcellularLocation>
</comment>
<dbReference type="InterPro" id="IPR012334">
    <property type="entry name" value="Pectin_lyas_fold"/>
</dbReference>
<dbReference type="PANTHER" id="PTHR40088">
    <property type="entry name" value="PECTATE LYASE (EUROFUNG)"/>
    <property type="match status" value="1"/>
</dbReference>
<dbReference type="InterPro" id="IPR006626">
    <property type="entry name" value="PbH1"/>
</dbReference>
<dbReference type="GO" id="GO:0016837">
    <property type="term" value="F:carbon-oxygen lyase activity, acting on polysaccharides"/>
    <property type="evidence" value="ECO:0007669"/>
    <property type="project" value="TreeGrafter"/>
</dbReference>
<evidence type="ECO:0000256" key="2">
    <source>
        <dbReference type="ARBA" id="ARBA00022525"/>
    </source>
</evidence>
<keyword evidence="3 4" id="KW-0732">Signal</keyword>
<dbReference type="SMART" id="SM00722">
    <property type="entry name" value="CASH"/>
    <property type="match status" value="1"/>
</dbReference>
<dbReference type="RefSeq" id="WP_146945563.1">
    <property type="nucleotide sequence ID" value="NZ_VOQF01000001.1"/>
</dbReference>
<protein>
    <recommendedName>
        <fullName evidence="5">Carbohydrate-binding/sugar hydrolysis domain-containing protein</fullName>
    </recommendedName>
</protein>
<dbReference type="Proteomes" id="UP000321363">
    <property type="component" value="Unassembled WGS sequence"/>
</dbReference>
<feature type="domain" description="Carbohydrate-binding/sugar hydrolysis" evidence="5">
    <location>
        <begin position="68"/>
        <end position="233"/>
    </location>
</feature>
<dbReference type="GO" id="GO:0005576">
    <property type="term" value="C:extracellular region"/>
    <property type="evidence" value="ECO:0007669"/>
    <property type="project" value="UniProtKB-SubCell"/>
</dbReference>
<dbReference type="InterPro" id="IPR011050">
    <property type="entry name" value="Pectin_lyase_fold/virulence"/>
</dbReference>
<keyword evidence="2" id="KW-0964">Secreted</keyword>
<dbReference type="PANTHER" id="PTHR40088:SF2">
    <property type="entry name" value="SECRETED SUGAR HYDROLASE"/>
    <property type="match status" value="1"/>
</dbReference>
<evidence type="ECO:0000256" key="4">
    <source>
        <dbReference type="SAM" id="SignalP"/>
    </source>
</evidence>
<dbReference type="SUPFAM" id="SSF51126">
    <property type="entry name" value="Pectin lyase-like"/>
    <property type="match status" value="1"/>
</dbReference>
<organism evidence="6 7">
    <name type="scientific">Metabacillus litoralis</name>
    <dbReference type="NCBI Taxonomy" id="152268"/>
    <lineage>
        <taxon>Bacteria</taxon>
        <taxon>Bacillati</taxon>
        <taxon>Bacillota</taxon>
        <taxon>Bacilli</taxon>
        <taxon>Bacillales</taxon>
        <taxon>Bacillaceae</taxon>
        <taxon>Metabacillus</taxon>
    </lineage>
</organism>
<sequence length="466" mass="51805">MKKTILYLVAAAVAILIVYAFNTTESTHDKAIYVATNGSDKNDGTKSKPFRTLKKAASEARAGTIVYIKEGIYKERLIVKYSGTKLKPITFKAYNQDKVVITGEDVKNVEGDTSLVNIDNKNYITISGLIIQDLTTNLTNETVIGMYVTGSSSHITLEHNVVRKIETHAEDGNAHGIAIYGTGPMKDIYIINNTLEDLKLGWSESLVLNGNIDGFSVENNVVRRNDNIGIDLIGHEGISNDPKADYVRNGIIKNNEVYEISSFGNPAYGEEYNAGGIYVDGGKSITIEKNTIYNCDIGIEATSEHAKQYADNIEITENIVYDNHYTGISIGGYDDNRGGTINSSITQNIIYRNDTKGLAGGQLLLQHDIKDNIIERNTLTAGPSRIFIANFFTTNQDNELRRNVFHKEEGKKGLWVWNEEEFTSFQEFKLASTSDSQSSYLDPMFENETNYDFSLKKESPAINIIE</sequence>